<evidence type="ECO:0000256" key="1">
    <source>
        <dbReference type="ARBA" id="ARBA00004651"/>
    </source>
</evidence>
<dbReference type="STRING" id="319225.Plut_0935"/>
<dbReference type="AlphaFoldDB" id="Q3B4D4"/>
<dbReference type="InterPro" id="IPR051211">
    <property type="entry name" value="PG_lysyltransferase"/>
</dbReference>
<evidence type="ECO:0000259" key="6">
    <source>
        <dbReference type="Pfam" id="PF09924"/>
    </source>
</evidence>
<dbReference type="HOGENOM" id="CLU_899243_0_0_10"/>
<organism evidence="7 8">
    <name type="scientific">Chlorobium luteolum (strain DSM 273 / BCRC 81028 / 2530)</name>
    <name type="common">Pelodictyon luteolum</name>
    <dbReference type="NCBI Taxonomy" id="319225"/>
    <lineage>
        <taxon>Bacteria</taxon>
        <taxon>Pseudomonadati</taxon>
        <taxon>Chlorobiota</taxon>
        <taxon>Chlorobiia</taxon>
        <taxon>Chlorobiales</taxon>
        <taxon>Chlorobiaceae</taxon>
        <taxon>Chlorobium/Pelodictyon group</taxon>
        <taxon>Pelodictyon</taxon>
    </lineage>
</organism>
<sequence>MYASLPSSWHRSEECAPRYHAVTLPLSRHTWIPFADIPPSFDLTTLYRELQRLHPEGFVIRGCPPEVSALFHSFGDDTLRTGMDAVLDLTSHRHFEGKRVRAALKRGWRHGMVEEIPPAALTTGRLAALQKESVHAGKPMLRNLFRSNPLETSRCFVFRSFSGVWHACLTLSRQGKNAFHTELMLRSANAPGDVMECLIAGTAEQLRAEGAERLSLGEVPFMIHQGDPQPLALLERILLTAAPLCRHAYDYKGLYAFKNKFRPLWRTMRLCAGPGVALKPSLLFELAYSTGFVELLAEATLQQLDLLDEGEEEPANGGKPFSSASGC</sequence>
<dbReference type="OrthoDB" id="594838at2"/>
<dbReference type="Pfam" id="PF09924">
    <property type="entry name" value="LPG_synthase_C"/>
    <property type="match status" value="1"/>
</dbReference>
<dbReference type="GO" id="GO:0016755">
    <property type="term" value="F:aminoacyltransferase activity"/>
    <property type="evidence" value="ECO:0007669"/>
    <property type="project" value="TreeGrafter"/>
</dbReference>
<dbReference type="PANTHER" id="PTHR34697">
    <property type="entry name" value="PHOSPHATIDYLGLYCEROL LYSYLTRANSFERASE"/>
    <property type="match status" value="1"/>
</dbReference>
<keyword evidence="8" id="KW-1185">Reference proteome</keyword>
<dbReference type="GO" id="GO:0055091">
    <property type="term" value="P:phospholipid homeostasis"/>
    <property type="evidence" value="ECO:0007669"/>
    <property type="project" value="TreeGrafter"/>
</dbReference>
<keyword evidence="5" id="KW-0472">Membrane</keyword>
<dbReference type="eggNOG" id="COG2898">
    <property type="taxonomic scope" value="Bacteria"/>
</dbReference>
<evidence type="ECO:0000256" key="3">
    <source>
        <dbReference type="ARBA" id="ARBA00022692"/>
    </source>
</evidence>
<dbReference type="GO" id="GO:0005886">
    <property type="term" value="C:plasma membrane"/>
    <property type="evidence" value="ECO:0007669"/>
    <property type="project" value="UniProtKB-SubCell"/>
</dbReference>
<evidence type="ECO:0000313" key="8">
    <source>
        <dbReference type="Proteomes" id="UP000002709"/>
    </source>
</evidence>
<dbReference type="Proteomes" id="UP000002709">
    <property type="component" value="Chromosome"/>
</dbReference>
<reference evidence="8" key="1">
    <citation type="submission" date="2005-08" db="EMBL/GenBank/DDBJ databases">
        <title>Complete sequence of Pelodictyon luteolum DSM 273.</title>
        <authorList>
            <consortium name="US DOE Joint Genome Institute"/>
            <person name="Copeland A."/>
            <person name="Lucas S."/>
            <person name="Lapidus A."/>
            <person name="Barry K."/>
            <person name="Detter J.C."/>
            <person name="Glavina T."/>
            <person name="Hammon N."/>
            <person name="Israni S."/>
            <person name="Pitluck S."/>
            <person name="Bryant D."/>
            <person name="Schmutz J."/>
            <person name="Larimer F."/>
            <person name="Land M."/>
            <person name="Kyrpides N."/>
            <person name="Ivanova N."/>
            <person name="Richardson P."/>
        </authorList>
    </citation>
    <scope>NUCLEOTIDE SEQUENCE [LARGE SCALE GENOMIC DNA]</scope>
    <source>
        <strain evidence="8">DSM 273 / BCRC 81028 / 2530</strain>
    </source>
</reference>
<keyword evidence="3" id="KW-0812">Transmembrane</keyword>
<name>Q3B4D4_CHLL3</name>
<dbReference type="EMBL" id="CP000096">
    <property type="protein sequence ID" value="ABB23797.1"/>
    <property type="molecule type" value="Genomic_DNA"/>
</dbReference>
<accession>Q3B4D4</accession>
<dbReference type="KEGG" id="plt:Plut_0935"/>
<evidence type="ECO:0000256" key="2">
    <source>
        <dbReference type="ARBA" id="ARBA00022475"/>
    </source>
</evidence>
<keyword evidence="4" id="KW-1133">Transmembrane helix</keyword>
<protein>
    <recommendedName>
        <fullName evidence="6">Phosphatidylglycerol lysyltransferase C-terminal domain-containing protein</fullName>
    </recommendedName>
</protein>
<evidence type="ECO:0000256" key="4">
    <source>
        <dbReference type="ARBA" id="ARBA00022989"/>
    </source>
</evidence>
<feature type="domain" description="Phosphatidylglycerol lysyltransferase C-terminal" evidence="6">
    <location>
        <begin position="48"/>
        <end position="267"/>
    </location>
</feature>
<evidence type="ECO:0000256" key="5">
    <source>
        <dbReference type="ARBA" id="ARBA00023136"/>
    </source>
</evidence>
<dbReference type="RefSeq" id="WP_011357671.1">
    <property type="nucleotide sequence ID" value="NC_007512.1"/>
</dbReference>
<comment type="subcellular location">
    <subcellularLocation>
        <location evidence="1">Cell membrane</location>
        <topology evidence="1">Multi-pass membrane protein</topology>
    </subcellularLocation>
</comment>
<evidence type="ECO:0000313" key="7">
    <source>
        <dbReference type="EMBL" id="ABB23797.1"/>
    </source>
</evidence>
<gene>
    <name evidence="7" type="ordered locus">Plut_0935</name>
</gene>
<dbReference type="InterPro" id="IPR024320">
    <property type="entry name" value="LPG_synthase_C"/>
</dbReference>
<proteinExistence type="predicted"/>
<keyword evidence="2" id="KW-1003">Cell membrane</keyword>
<dbReference type="PANTHER" id="PTHR34697:SF2">
    <property type="entry name" value="PHOSPHATIDYLGLYCEROL LYSYLTRANSFERASE"/>
    <property type="match status" value="1"/>
</dbReference>